<feature type="domain" description="Glutathione S-transferase C-terminal" evidence="16">
    <location>
        <begin position="296"/>
        <end position="353"/>
    </location>
</feature>
<dbReference type="GO" id="GO:0017101">
    <property type="term" value="C:aminoacyl-tRNA synthetase multienzyme complex"/>
    <property type="evidence" value="ECO:0007669"/>
    <property type="project" value="InterPro"/>
</dbReference>
<dbReference type="InterPro" id="IPR004046">
    <property type="entry name" value="GST_C"/>
</dbReference>
<evidence type="ECO:0000256" key="4">
    <source>
        <dbReference type="ARBA" id="ARBA00022473"/>
    </source>
</evidence>
<dbReference type="Pfam" id="PF18569">
    <property type="entry name" value="Thioredoxin_16"/>
    <property type="match status" value="1"/>
</dbReference>
<dbReference type="GO" id="GO:0006412">
    <property type="term" value="P:translation"/>
    <property type="evidence" value="ECO:0007669"/>
    <property type="project" value="UniProtKB-KW"/>
</dbReference>
<accession>A0A8T2MS65</accession>
<evidence type="ECO:0000256" key="9">
    <source>
        <dbReference type="ARBA" id="ARBA00022843"/>
    </source>
</evidence>
<evidence type="ECO:0000256" key="15">
    <source>
        <dbReference type="ARBA" id="ARBA00046843"/>
    </source>
</evidence>
<evidence type="ECO:0000256" key="13">
    <source>
        <dbReference type="ARBA" id="ARBA00032155"/>
    </source>
</evidence>
<keyword evidence="9" id="KW-0832">Ubl conjugation</keyword>
<keyword evidence="6" id="KW-0597">Phosphoprotein</keyword>
<dbReference type="Proteomes" id="UP000824540">
    <property type="component" value="Unassembled WGS sequence"/>
</dbReference>
<evidence type="ECO:0000256" key="12">
    <source>
        <dbReference type="ARBA" id="ARBA00031241"/>
    </source>
</evidence>
<evidence type="ECO:0000259" key="16">
    <source>
        <dbReference type="Pfam" id="PF00043"/>
    </source>
</evidence>
<feature type="domain" description="AIMP2 lysyl-tRNA synthetase binding" evidence="17">
    <location>
        <begin position="92"/>
        <end position="136"/>
    </location>
</feature>
<dbReference type="Pfam" id="PF16780">
    <property type="entry name" value="AIMP2_LysRS_bd"/>
    <property type="match status" value="1"/>
</dbReference>
<reference evidence="19" key="1">
    <citation type="thesis" date="2021" institute="BYU ScholarsArchive" country="Provo, UT, USA">
        <title>Applications of and Algorithms for Genome Assembly and Genomic Analyses with an Emphasis on Marine Teleosts.</title>
        <authorList>
            <person name="Pickett B.D."/>
        </authorList>
    </citation>
    <scope>NUCLEOTIDE SEQUENCE</scope>
    <source>
        <strain evidence="19">HI-2016</strain>
    </source>
</reference>
<dbReference type="InterPro" id="IPR036282">
    <property type="entry name" value="Glutathione-S-Trfase_C_sf"/>
</dbReference>
<evidence type="ECO:0000256" key="7">
    <source>
        <dbReference type="ARBA" id="ARBA00022703"/>
    </source>
</evidence>
<evidence type="ECO:0000256" key="11">
    <source>
        <dbReference type="ARBA" id="ARBA00023242"/>
    </source>
</evidence>
<organism evidence="19 20">
    <name type="scientific">Albula glossodonta</name>
    <name type="common">roundjaw bonefish</name>
    <dbReference type="NCBI Taxonomy" id="121402"/>
    <lineage>
        <taxon>Eukaryota</taxon>
        <taxon>Metazoa</taxon>
        <taxon>Chordata</taxon>
        <taxon>Craniata</taxon>
        <taxon>Vertebrata</taxon>
        <taxon>Euteleostomi</taxon>
        <taxon>Actinopterygii</taxon>
        <taxon>Neopterygii</taxon>
        <taxon>Teleostei</taxon>
        <taxon>Albuliformes</taxon>
        <taxon>Albulidae</taxon>
        <taxon>Albula</taxon>
    </lineage>
</organism>
<dbReference type="Gene3D" id="1.20.1050.130">
    <property type="match status" value="2"/>
</dbReference>
<feature type="domain" description="AIMP2 thioredoxin-like" evidence="18">
    <location>
        <begin position="197"/>
        <end position="276"/>
    </location>
</feature>
<keyword evidence="5" id="KW-0963">Cytoplasm</keyword>
<comment type="caution">
    <text evidence="19">The sequence shown here is derived from an EMBL/GenBank/DDBJ whole genome shotgun (WGS) entry which is preliminary data.</text>
</comment>
<dbReference type="Pfam" id="PF00043">
    <property type="entry name" value="GST_C"/>
    <property type="match status" value="1"/>
</dbReference>
<dbReference type="EMBL" id="JAFBMS010002579">
    <property type="protein sequence ID" value="KAG9328192.1"/>
    <property type="molecule type" value="Genomic_DNA"/>
</dbReference>
<dbReference type="InterPro" id="IPR041503">
    <property type="entry name" value="AIMP2_thioredoxin"/>
</dbReference>
<evidence type="ECO:0000256" key="1">
    <source>
        <dbReference type="ARBA" id="ARBA00004123"/>
    </source>
</evidence>
<evidence type="ECO:0000256" key="6">
    <source>
        <dbReference type="ARBA" id="ARBA00022553"/>
    </source>
</evidence>
<keyword evidence="20" id="KW-1185">Reference proteome</keyword>
<evidence type="ECO:0000313" key="19">
    <source>
        <dbReference type="EMBL" id="KAG9328192.1"/>
    </source>
</evidence>
<evidence type="ECO:0000256" key="10">
    <source>
        <dbReference type="ARBA" id="ARBA00022917"/>
    </source>
</evidence>
<dbReference type="OrthoDB" id="2309723at2759"/>
<comment type="function">
    <text evidence="14">Required for assembly and stability of the aminoacyl-tRNA synthase complex. Mediates ubiquitination and degradation of FUBP1, a transcriptional activator of MYC, leading to MYC down-regulation which is required for aveolar type II cell differentiation. Blocks MDM2-mediated ubiquitination and degradation of p53/TP53. Functions as a proapoptotic factor.</text>
</comment>
<dbReference type="InterPro" id="IPR042360">
    <property type="entry name" value="AIMP2"/>
</dbReference>
<proteinExistence type="predicted"/>
<evidence type="ECO:0000313" key="20">
    <source>
        <dbReference type="Proteomes" id="UP000824540"/>
    </source>
</evidence>
<dbReference type="GO" id="GO:0005634">
    <property type="term" value="C:nucleus"/>
    <property type="evidence" value="ECO:0007669"/>
    <property type="project" value="UniProtKB-SubCell"/>
</dbReference>
<keyword evidence="10" id="KW-0648">Protein biosynthesis</keyword>
<dbReference type="GO" id="GO:0006915">
    <property type="term" value="P:apoptotic process"/>
    <property type="evidence" value="ECO:0007669"/>
    <property type="project" value="UniProtKB-KW"/>
</dbReference>
<dbReference type="PANTHER" id="PTHR13438">
    <property type="entry name" value="AMINOACYL TRNA SYNTHASE COMPLEX-INTERACTING MULTIFUNCTIONAL PROTEIN"/>
    <property type="match status" value="1"/>
</dbReference>
<comment type="subcellular location">
    <subcellularLocation>
        <location evidence="2">Cytoplasm</location>
        <location evidence="2">Cytosol</location>
    </subcellularLocation>
    <subcellularLocation>
        <location evidence="1">Nucleus</location>
    </subcellularLocation>
</comment>
<keyword evidence="11" id="KW-0539">Nucleus</keyword>
<dbReference type="GO" id="GO:0005829">
    <property type="term" value="C:cytosol"/>
    <property type="evidence" value="ECO:0007669"/>
    <property type="project" value="UniProtKB-SubCell"/>
</dbReference>
<evidence type="ECO:0000259" key="17">
    <source>
        <dbReference type="Pfam" id="PF16780"/>
    </source>
</evidence>
<evidence type="ECO:0000259" key="18">
    <source>
        <dbReference type="Pfam" id="PF18569"/>
    </source>
</evidence>
<sequence>MVVAVTMVTCLVSPRGCDSESRGTPAERWQLCVGFPQAVTGHRILPLFNEAVCCRGEDHVRASQNLFVRETKFPSLTVGLAPLTDYVSPEVMPMYQVKPICGGDIKIDMPTCMYKLPNVHAPRSGCGEHAHQALEVRQDEILRRLYELKAAVDGLAKTVTTPDADLDATTIPQQGGASATLTGTADLDSLLGKDLGALRDVVINAHPARPPLSLLVLHSLLCQRYQVLSSVHVHSSIPSSAVPPQLLNSLGPRPPHSYIRQRFQLGFTLIWKDAAATLSDSWVDTGLFQLAEGGAKERAAVMRALNAALGRSSWLVGAELSLADIVCACCVLQSGSAPSAPPNVQRWLKSCENLGHFARATALLH</sequence>
<dbReference type="InterPro" id="IPR031889">
    <property type="entry name" value="AIMP2_LysRS-bd"/>
</dbReference>
<dbReference type="PANTHER" id="PTHR13438:SF2">
    <property type="entry name" value="AMINOACYL TRNA SYNTHASE COMPLEX-INTERACTING MULTIFUNCTIONAL PROTEIN 2"/>
    <property type="match status" value="1"/>
</dbReference>
<gene>
    <name evidence="19" type="ORF">JZ751_015892</name>
</gene>
<protein>
    <recommendedName>
        <fullName evidence="3">Aminoacyl tRNA synthase complex-interacting multifunctional protein 2</fullName>
    </recommendedName>
    <alternativeName>
        <fullName evidence="13">Multisynthase complex auxiliary component p38</fullName>
    </alternativeName>
    <alternativeName>
        <fullName evidence="12">Protein JTV-1</fullName>
    </alternativeName>
</protein>
<keyword evidence="4" id="KW-0217">Developmental protein</keyword>
<evidence type="ECO:0000256" key="14">
    <source>
        <dbReference type="ARBA" id="ARBA00045863"/>
    </source>
</evidence>
<evidence type="ECO:0000256" key="2">
    <source>
        <dbReference type="ARBA" id="ARBA00004514"/>
    </source>
</evidence>
<comment type="subunit">
    <text evidence="15">Part of the multisynthetase complex (MSC), a multisubunit complex that groups tRNA ligases for Arg (RARS1), Asp (DARS1), Gln (QARS1), Ile (IARS1), Leu (LARS1), Lys (KARS1), Met (MARS1) the bifunctional ligase for Glu and Pro (EPRS1) and the auxiliary subunits AIMP1/p43, AIMP2/p38 and EEF1E1/p18. Interacts (via N-terminus) with KARS1. Interacts with EPRS1. Forms a linear complex that contains MARS1, EEF1E1, EPRS1 and AIMP2 that is at the core of the multisubunit complex. Binds FUBP1 (via C-terminus). Interacts in both its unphosphorylated and phosphorylated forms with p53/TP53 (via N-terminus) in the nucleus following UV irradiation. Interacts (via N-terminus) with PRKN/parkin (via first RING-type domain). Interacts with TARS3.</text>
</comment>
<name>A0A8T2MS65_9TELE</name>
<dbReference type="GO" id="GO:0030154">
    <property type="term" value="P:cell differentiation"/>
    <property type="evidence" value="ECO:0007669"/>
    <property type="project" value="UniProtKB-KW"/>
</dbReference>
<evidence type="ECO:0000256" key="8">
    <source>
        <dbReference type="ARBA" id="ARBA00022782"/>
    </source>
</evidence>
<dbReference type="AlphaFoldDB" id="A0A8T2MS65"/>
<keyword evidence="8" id="KW-0221">Differentiation</keyword>
<keyword evidence="7" id="KW-0053">Apoptosis</keyword>
<dbReference type="SUPFAM" id="SSF47616">
    <property type="entry name" value="GST C-terminal domain-like"/>
    <property type="match status" value="1"/>
</dbReference>
<evidence type="ECO:0000256" key="3">
    <source>
        <dbReference type="ARBA" id="ARBA00015852"/>
    </source>
</evidence>
<evidence type="ECO:0000256" key="5">
    <source>
        <dbReference type="ARBA" id="ARBA00022490"/>
    </source>
</evidence>